<gene>
    <name evidence="1" type="ORF">FSC09_02660</name>
</gene>
<dbReference type="EMBL" id="CP044455">
    <property type="protein sequence ID" value="QIC71604.1"/>
    <property type="molecule type" value="Genomic_DNA"/>
</dbReference>
<dbReference type="AlphaFoldDB" id="A0A7H8VHM4"/>
<protein>
    <submittedName>
        <fullName evidence="1">Uncharacterized protein</fullName>
    </submittedName>
</protein>
<dbReference type="Proteomes" id="UP000503440">
    <property type="component" value="Chromosome"/>
</dbReference>
<name>A0A7H8VHM4_9GAMM</name>
<reference evidence="1 2" key="1">
    <citation type="submission" date="2019-09" db="EMBL/GenBank/DDBJ databases">
        <title>Non-baumannii Acinetobacter spp. carrying blaNDM-1 isolated in China.</title>
        <authorList>
            <person name="Cui C."/>
            <person name="Chen C."/>
            <person name="Sun J."/>
            <person name="Liu Y."/>
        </authorList>
    </citation>
    <scope>NUCLEOTIDE SEQUENCE [LARGE SCALE GENOMIC DNA]</scope>
    <source>
        <strain evidence="1 2">B18</strain>
    </source>
</reference>
<evidence type="ECO:0000313" key="1">
    <source>
        <dbReference type="EMBL" id="QIC71604.1"/>
    </source>
</evidence>
<proteinExistence type="predicted"/>
<organism evidence="1 2">
    <name type="scientific">Acinetobacter indicus</name>
    <dbReference type="NCBI Taxonomy" id="756892"/>
    <lineage>
        <taxon>Bacteria</taxon>
        <taxon>Pseudomonadati</taxon>
        <taxon>Pseudomonadota</taxon>
        <taxon>Gammaproteobacteria</taxon>
        <taxon>Moraxellales</taxon>
        <taxon>Moraxellaceae</taxon>
        <taxon>Acinetobacter</taxon>
    </lineage>
</organism>
<accession>A0A7H8VHM4</accession>
<evidence type="ECO:0000313" key="2">
    <source>
        <dbReference type="Proteomes" id="UP000503440"/>
    </source>
</evidence>
<dbReference type="NCBIfam" id="TIGR01443">
    <property type="entry name" value="intein_Cterm"/>
    <property type="match status" value="1"/>
</dbReference>
<sequence>MVFYCTAVESGHNFVDDGFCSIFS</sequence>
<dbReference type="InterPro" id="IPR030934">
    <property type="entry name" value="Intein_C"/>
</dbReference>